<evidence type="ECO:0000256" key="7">
    <source>
        <dbReference type="ARBA" id="ARBA00023054"/>
    </source>
</evidence>
<keyword evidence="8" id="KW-0539">Nucleus</keyword>
<dbReference type="OrthoDB" id="413649at2759"/>
<dbReference type="GO" id="GO:0008278">
    <property type="term" value="C:cohesin complex"/>
    <property type="evidence" value="ECO:0007669"/>
    <property type="project" value="InterPro"/>
</dbReference>
<feature type="coiled-coil region" evidence="10">
    <location>
        <begin position="550"/>
        <end position="590"/>
    </location>
</feature>
<reference evidence="13" key="1">
    <citation type="submission" date="2021-01" db="EMBL/GenBank/DDBJ databases">
        <authorList>
            <person name="Li R."/>
            <person name="Bekaert M."/>
        </authorList>
    </citation>
    <scope>NUCLEOTIDE SEQUENCE</scope>
    <source>
        <strain evidence="13">Farmed</strain>
    </source>
</reference>
<evidence type="ECO:0000256" key="10">
    <source>
        <dbReference type="SAM" id="Coils"/>
    </source>
</evidence>
<comment type="subcellular location">
    <subcellularLocation>
        <location evidence="2">Chromosome</location>
    </subcellularLocation>
    <subcellularLocation>
        <location evidence="1">Nucleus</location>
    </subcellularLocation>
</comment>
<comment type="caution">
    <text evidence="13">The sequence shown here is derived from an EMBL/GenBank/DDBJ whole genome shotgun (WGS) entry which is preliminary data.</text>
</comment>
<dbReference type="PIRSF" id="PIRSF005719">
    <property type="entry name" value="SMC"/>
    <property type="match status" value="1"/>
</dbReference>
<evidence type="ECO:0000256" key="8">
    <source>
        <dbReference type="ARBA" id="ARBA00023242"/>
    </source>
</evidence>
<protein>
    <submittedName>
        <fullName evidence="13">SMC1</fullName>
    </submittedName>
</protein>
<dbReference type="CDD" id="cd03275">
    <property type="entry name" value="ABC_SMC1_euk"/>
    <property type="match status" value="1"/>
</dbReference>
<keyword evidence="7 10" id="KW-0175">Coiled coil</keyword>
<feature type="compositionally biased region" description="Basic and acidic residues" evidence="11">
    <location>
        <begin position="343"/>
        <end position="357"/>
    </location>
</feature>
<evidence type="ECO:0000259" key="12">
    <source>
        <dbReference type="Pfam" id="PF02463"/>
    </source>
</evidence>
<dbReference type="GO" id="GO:0007062">
    <property type="term" value="P:sister chromatid cohesion"/>
    <property type="evidence" value="ECO:0007669"/>
    <property type="project" value="InterPro"/>
</dbReference>
<proteinExistence type="inferred from homology"/>
<dbReference type="GO" id="GO:0005524">
    <property type="term" value="F:ATP binding"/>
    <property type="evidence" value="ECO:0007669"/>
    <property type="project" value="InterPro"/>
</dbReference>
<feature type="coiled-coil region" evidence="10">
    <location>
        <begin position="852"/>
        <end position="918"/>
    </location>
</feature>
<dbReference type="AlphaFoldDB" id="A0A812C8T8"/>
<dbReference type="GO" id="GO:0005634">
    <property type="term" value="C:nucleus"/>
    <property type="evidence" value="ECO:0007669"/>
    <property type="project" value="UniProtKB-SubCell"/>
</dbReference>
<keyword evidence="14" id="KW-1185">Reference proteome</keyword>
<feature type="coiled-coil region" evidence="10">
    <location>
        <begin position="627"/>
        <end position="688"/>
    </location>
</feature>
<dbReference type="GO" id="GO:0016887">
    <property type="term" value="F:ATP hydrolysis activity"/>
    <property type="evidence" value="ECO:0007669"/>
    <property type="project" value="InterPro"/>
</dbReference>
<keyword evidence="5" id="KW-0132">Cell division</keyword>
<organism evidence="13 14">
    <name type="scientific">Acanthosepion pharaonis</name>
    <name type="common">Pharaoh cuttlefish</name>
    <name type="synonym">Sepia pharaonis</name>
    <dbReference type="NCBI Taxonomy" id="158019"/>
    <lineage>
        <taxon>Eukaryota</taxon>
        <taxon>Metazoa</taxon>
        <taxon>Spiralia</taxon>
        <taxon>Lophotrochozoa</taxon>
        <taxon>Mollusca</taxon>
        <taxon>Cephalopoda</taxon>
        <taxon>Coleoidea</taxon>
        <taxon>Decapodiformes</taxon>
        <taxon>Sepiida</taxon>
        <taxon>Sepiina</taxon>
        <taxon>Sepiidae</taxon>
        <taxon>Acanthosepion</taxon>
    </lineage>
</organism>
<dbReference type="EMBL" id="CAHIKZ030001397">
    <property type="protein sequence ID" value="CAE1262755.1"/>
    <property type="molecule type" value="Genomic_DNA"/>
</dbReference>
<dbReference type="InterPro" id="IPR003395">
    <property type="entry name" value="RecF/RecN/SMC_N"/>
</dbReference>
<feature type="compositionally biased region" description="Basic and acidic residues" evidence="11">
    <location>
        <begin position="376"/>
        <end position="386"/>
    </location>
</feature>
<evidence type="ECO:0000256" key="1">
    <source>
        <dbReference type="ARBA" id="ARBA00004123"/>
    </source>
</evidence>
<dbReference type="FunFam" id="3.40.50.300:FF:000562">
    <property type="entry name" value="Structural maintenance of chromosomes protein"/>
    <property type="match status" value="1"/>
</dbReference>
<dbReference type="SUPFAM" id="SSF52540">
    <property type="entry name" value="P-loop containing nucleoside triphosphate hydrolases"/>
    <property type="match status" value="2"/>
</dbReference>
<feature type="region of interest" description="Disordered" evidence="11">
    <location>
        <begin position="343"/>
        <end position="433"/>
    </location>
</feature>
<dbReference type="FunFam" id="3.40.50.300:FF:000564">
    <property type="entry name" value="Structural maintenance of chromosomes 1A"/>
    <property type="match status" value="1"/>
</dbReference>
<dbReference type="GO" id="GO:0003677">
    <property type="term" value="F:DNA binding"/>
    <property type="evidence" value="ECO:0007669"/>
    <property type="project" value="TreeGrafter"/>
</dbReference>
<feature type="coiled-coil region" evidence="10">
    <location>
        <begin position="761"/>
        <end position="809"/>
    </location>
</feature>
<dbReference type="Proteomes" id="UP000597762">
    <property type="component" value="Unassembled WGS sequence"/>
</dbReference>
<evidence type="ECO:0000256" key="11">
    <source>
        <dbReference type="SAM" id="MobiDB-lite"/>
    </source>
</evidence>
<evidence type="ECO:0000256" key="3">
    <source>
        <dbReference type="ARBA" id="ARBA00005597"/>
    </source>
</evidence>
<feature type="domain" description="RecF/RecN/SMC N-terminal" evidence="12">
    <location>
        <begin position="5"/>
        <end position="1059"/>
    </location>
</feature>
<gene>
    <name evidence="13" type="ORF">SPHA_33382</name>
</gene>
<comment type="similarity">
    <text evidence="3">Belongs to the SMC family. SMC1 subfamily.</text>
</comment>
<dbReference type="InterPro" id="IPR027417">
    <property type="entry name" value="P-loop_NTPase"/>
</dbReference>
<dbReference type="Pfam" id="PF02463">
    <property type="entry name" value="SMC_N"/>
    <property type="match status" value="1"/>
</dbReference>
<accession>A0A812C8T8</accession>
<name>A0A812C8T8_ACAPH</name>
<keyword evidence="9" id="KW-0131">Cell cycle</keyword>
<dbReference type="GO" id="GO:0051301">
    <property type="term" value="P:cell division"/>
    <property type="evidence" value="ECO:0007669"/>
    <property type="project" value="UniProtKB-KW"/>
</dbReference>
<feature type="compositionally biased region" description="Basic and acidic residues" evidence="11">
    <location>
        <begin position="397"/>
        <end position="433"/>
    </location>
</feature>
<evidence type="ECO:0000313" key="14">
    <source>
        <dbReference type="Proteomes" id="UP000597762"/>
    </source>
</evidence>
<dbReference type="Gene3D" id="3.40.50.300">
    <property type="entry name" value="P-loop containing nucleotide triphosphate hydrolases"/>
    <property type="match status" value="2"/>
</dbReference>
<dbReference type="PANTHER" id="PTHR18937">
    <property type="entry name" value="STRUCTURAL MAINTENANCE OF CHROMOSOMES SMC FAMILY MEMBER"/>
    <property type="match status" value="1"/>
</dbReference>
<evidence type="ECO:0000256" key="9">
    <source>
        <dbReference type="ARBA" id="ARBA00023306"/>
    </source>
</evidence>
<keyword evidence="4" id="KW-0158">Chromosome</keyword>
<evidence type="ECO:0000256" key="5">
    <source>
        <dbReference type="ARBA" id="ARBA00022618"/>
    </source>
</evidence>
<evidence type="ECO:0000256" key="4">
    <source>
        <dbReference type="ARBA" id="ARBA00022454"/>
    </source>
</evidence>
<keyword evidence="6" id="KW-0498">Mitosis</keyword>
<evidence type="ECO:0000256" key="2">
    <source>
        <dbReference type="ARBA" id="ARBA00004286"/>
    </source>
</evidence>
<evidence type="ECO:0000313" key="13">
    <source>
        <dbReference type="EMBL" id="CAE1262755.1"/>
    </source>
</evidence>
<dbReference type="InterPro" id="IPR028468">
    <property type="entry name" value="Smc1_ABC"/>
</dbReference>
<feature type="compositionally biased region" description="Polar residues" evidence="11">
    <location>
        <begin position="361"/>
        <end position="375"/>
    </location>
</feature>
<sequence length="1093" mass="127066">MPGHLKYIEVENFKSYRGKQLIGPFKKFTAIIGPNGSGKSNLMDAISFVLGEKTSNLRVKKLSDLIHGAPIGKPASNKAVVSAVYIDSESHKETKFTRIIHGSASDHKVNGKGVSSAQYAQELEKIGVLVKSKNFLVFQGTVESIAMKNAKERTAMFEEISRSGEMKEEYDKAKAEMLKAEEDTQFNYHKKKGIAAEKKEAKLEKEEAERYQKLKEQLAEKLLQLQLFKLYHNEKDIKELNEELNMKNAGLDREMKKRDKIEDEIKEKKKEQGKLSRDLTKIEQHIKEAESELNKKRPLYIKAKEKTAHMIKKLEAAKKSLKSAKKTYDNHEAEIRQLEKELEEVEEKKKEYEKGIEEESQSQGRDLQLEESQVQEYHRLKEEGGKKAARYLQEMESINREQKSDQDRRDNEERKKSEMVNKIEQKKHEMEENKKRVEKLNDYIKTSMQAVEEQKKTARELEEEVTTANARIEQINSELSDVVEQLGEAKVDKHESSRAIKKAELLENLRRLFPGVSVALDGTLFQKSGIISGGASDLRARARRWDEKMLNQLKTKKEKLTDELKEQMKKKRKESELNTVNSQIKGLETRLKYSITDRDNTLNKQLTQNERDLNTYNEMLKSFEPRIKEIDRRMSERGEKIKDLETKMNNVEDEVFSEFCKQIGVDNIRQYEERELQVQEERAKVRLEFENQRFKLQNQIEFEKSRDTIGNVHKWDKTVKDDEKELEKVKNDEQKHMKVIDEAMQSQERYKQQRITTKSQVDDMEDVLNEIRKRLTAQQKEIATWQKAINTLETKVEQKKADRHSLLKACKMDDIHLPMKRGSMDDIKGIFKQIDYSMLDEEEKELDHPEDVKKAQDALNKAMSDMQSTLQRINAPNMKAMEKLDGVRERFQETSEEFENARKRAKRAKTNFEKIRKERYDRFMLCFDHVATRIDEVYKALSRNPSAQAFLGPENPEEPYLDGVNYNCVAPGKRFRPMDNLSGGEKTVAALALLFAIHSFQPAPFFVLDEIDAALDNTNIGKVASYIEEQAEINFQCVVISLKEEFYNRADALIGIYPEVGDCVISNVITCDLTEYANVPRNDENELSIRLTR</sequence>
<dbReference type="InterPro" id="IPR024704">
    <property type="entry name" value="SMC"/>
</dbReference>
<evidence type="ECO:0000256" key="6">
    <source>
        <dbReference type="ARBA" id="ARBA00022776"/>
    </source>
</evidence>
<dbReference type="PANTHER" id="PTHR18937:SF12">
    <property type="entry name" value="STRUCTURAL MAINTENANCE OF CHROMOSOMES PROTEIN"/>
    <property type="match status" value="1"/>
</dbReference>